<dbReference type="InterPro" id="IPR029058">
    <property type="entry name" value="AB_hydrolase_fold"/>
</dbReference>
<dbReference type="OrthoDB" id="9798122at2"/>
<dbReference type="PANTHER" id="PTHR34853">
    <property type="match status" value="1"/>
</dbReference>
<dbReference type="AlphaFoldDB" id="A0A0D1JVE0"/>
<protein>
    <recommendedName>
        <fullName evidence="3">Lipase</fullName>
    </recommendedName>
</protein>
<organism evidence="1 2">
    <name type="scientific">Mycolicibacterium llatzerense</name>
    <dbReference type="NCBI Taxonomy" id="280871"/>
    <lineage>
        <taxon>Bacteria</taxon>
        <taxon>Bacillati</taxon>
        <taxon>Actinomycetota</taxon>
        <taxon>Actinomycetes</taxon>
        <taxon>Mycobacteriales</taxon>
        <taxon>Mycobacteriaceae</taxon>
        <taxon>Mycolicibacterium</taxon>
    </lineage>
</organism>
<dbReference type="GO" id="GO:0004806">
    <property type="term" value="F:triacylglycerol lipase activity"/>
    <property type="evidence" value="ECO:0007669"/>
    <property type="project" value="InterPro"/>
</dbReference>
<proteinExistence type="predicted"/>
<dbReference type="GO" id="GO:0016042">
    <property type="term" value="P:lipid catabolic process"/>
    <property type="evidence" value="ECO:0007669"/>
    <property type="project" value="InterPro"/>
</dbReference>
<sequence length="418" mass="43773">MRRAIQWGAAIAAVLLIAASLPVMWQVGSWALDKLRHGGIGNPVPIRTADLTASGPGSLISAMTMPTVTNSVEGKDLQAARVVYRSTSGDTDAPTVVSGSVFTPMGKAPDGGWPVIALAHGTTGIDQPCAPSLSANLLGNVVFVQGFVHLGFAVALADYQGLGSPGVHPYTDSRTAGRNVIDSVRALRHTFRDISNRWAVFGGSQGGGAAWAADEQARTYAPELDLIGAAASVPSADVAGIVDKAGIFDQGRAGTMTKDQEAAFQAIVESLARLHPDLNRDDYRRGAATRYWKVLSACSGPDVAYRAAAIDEIGPTDLAPVDAAAADRLRRYLQDWALPQQPLSAPMSVVYGGKDSFLDAAWTKAAISRACSLGGTVVWNFQPDGGHADIDGPGQLRWLAERFRGGEAVNDCPAQGTT</sequence>
<evidence type="ECO:0000313" key="2">
    <source>
        <dbReference type="Proteomes" id="UP000032221"/>
    </source>
</evidence>
<dbReference type="Gene3D" id="3.40.50.1820">
    <property type="entry name" value="alpha/beta hydrolase"/>
    <property type="match status" value="2"/>
</dbReference>
<dbReference type="PIRSF" id="PIRSF029171">
    <property type="entry name" value="Esterase_LipA"/>
    <property type="match status" value="1"/>
</dbReference>
<evidence type="ECO:0008006" key="3">
    <source>
        <dbReference type="Google" id="ProtNLM"/>
    </source>
</evidence>
<dbReference type="RefSeq" id="WP_043392308.1">
    <property type="nucleotide sequence ID" value="NZ_JXST01000016.1"/>
</dbReference>
<dbReference type="PATRIC" id="fig|280871.6.peg.2707"/>
<dbReference type="Proteomes" id="UP000032221">
    <property type="component" value="Unassembled WGS sequence"/>
</dbReference>
<dbReference type="STRING" id="280871.TL10_13030"/>
<dbReference type="Pfam" id="PF03583">
    <property type="entry name" value="LIP"/>
    <property type="match status" value="1"/>
</dbReference>
<reference evidence="1 2" key="1">
    <citation type="submission" date="2015-01" db="EMBL/GenBank/DDBJ databases">
        <title>Genome sequence of Mycobacterium llatzerense and Mycobacterium immunogenum recovered from brain abscess.</title>
        <authorList>
            <person name="Greninger A.L."/>
            <person name="Langelier C."/>
            <person name="Cunningham G."/>
            <person name="Chiu C.Y."/>
            <person name="Miller S."/>
        </authorList>
    </citation>
    <scope>NUCLEOTIDE SEQUENCE [LARGE SCALE GENOMIC DNA]</scope>
    <source>
        <strain evidence="1 2">CLUC14</strain>
    </source>
</reference>
<comment type="caution">
    <text evidence="1">The sequence shown here is derived from an EMBL/GenBank/DDBJ whole genome shotgun (WGS) entry which is preliminary data.</text>
</comment>
<dbReference type="InterPro" id="IPR005152">
    <property type="entry name" value="Lipase_secreted"/>
</dbReference>
<name>A0A0D1JVE0_9MYCO</name>
<keyword evidence="2" id="KW-1185">Reference proteome</keyword>
<accession>A0A0D1JVE0</accession>
<gene>
    <name evidence="1" type="ORF">TL10_13030</name>
</gene>
<dbReference type="SUPFAM" id="SSF53474">
    <property type="entry name" value="alpha/beta-Hydrolases"/>
    <property type="match status" value="1"/>
</dbReference>
<evidence type="ECO:0000313" key="1">
    <source>
        <dbReference type="EMBL" id="KIU16544.1"/>
    </source>
</evidence>
<dbReference type="PANTHER" id="PTHR34853:SF1">
    <property type="entry name" value="LIPASE 5"/>
    <property type="match status" value="1"/>
</dbReference>
<dbReference type="EMBL" id="JXST01000016">
    <property type="protein sequence ID" value="KIU16544.1"/>
    <property type="molecule type" value="Genomic_DNA"/>
</dbReference>